<evidence type="ECO:0000256" key="6">
    <source>
        <dbReference type="SAM" id="MobiDB-lite"/>
    </source>
</evidence>
<name>A0A0F9X2M7_TRIHA</name>
<feature type="transmembrane region" description="Helical" evidence="7">
    <location>
        <begin position="265"/>
        <end position="292"/>
    </location>
</feature>
<evidence type="ECO:0000313" key="9">
    <source>
        <dbReference type="Proteomes" id="UP000034112"/>
    </source>
</evidence>
<keyword evidence="2" id="KW-0813">Transport</keyword>
<feature type="transmembrane region" description="Helical" evidence="7">
    <location>
        <begin position="93"/>
        <end position="115"/>
    </location>
</feature>
<accession>A0A0F9X2M7</accession>
<dbReference type="AlphaFoldDB" id="A0A0F9X2M7"/>
<feature type="transmembrane region" description="Helical" evidence="7">
    <location>
        <begin position="203"/>
        <end position="222"/>
    </location>
</feature>
<feature type="transmembrane region" description="Helical" evidence="7">
    <location>
        <begin position="52"/>
        <end position="73"/>
    </location>
</feature>
<keyword evidence="4 7" id="KW-1133">Transmembrane helix</keyword>
<keyword evidence="3 7" id="KW-0812">Transmembrane</keyword>
<feature type="transmembrane region" description="Helical" evidence="7">
    <location>
        <begin position="329"/>
        <end position="354"/>
    </location>
</feature>
<organism evidence="8 9">
    <name type="scientific">Trichoderma harzianum</name>
    <name type="common">Hypocrea lixii</name>
    <dbReference type="NCBI Taxonomy" id="5544"/>
    <lineage>
        <taxon>Eukaryota</taxon>
        <taxon>Fungi</taxon>
        <taxon>Dikarya</taxon>
        <taxon>Ascomycota</taxon>
        <taxon>Pezizomycotina</taxon>
        <taxon>Sordariomycetes</taxon>
        <taxon>Hypocreomycetidae</taxon>
        <taxon>Hypocreales</taxon>
        <taxon>Hypocreaceae</taxon>
        <taxon>Trichoderma</taxon>
    </lineage>
</organism>
<dbReference type="InterPro" id="IPR002293">
    <property type="entry name" value="AA/rel_permease1"/>
</dbReference>
<protein>
    <submittedName>
        <fullName evidence="8">GabA permease</fullName>
    </submittedName>
</protein>
<dbReference type="Proteomes" id="UP000034112">
    <property type="component" value="Unassembled WGS sequence"/>
</dbReference>
<dbReference type="Gene3D" id="1.20.1740.10">
    <property type="entry name" value="Amino acid/polyamine transporter I"/>
    <property type="match status" value="2"/>
</dbReference>
<feature type="transmembrane region" description="Helical" evidence="7">
    <location>
        <begin position="171"/>
        <end position="197"/>
    </location>
</feature>
<reference evidence="9" key="1">
    <citation type="journal article" date="2015" name="Genome Announc.">
        <title>Draft whole-genome sequence of the biocontrol agent Trichoderma harzianum T6776.</title>
        <authorList>
            <person name="Baroncelli R."/>
            <person name="Piaggeschi G."/>
            <person name="Fiorini L."/>
            <person name="Bertolini E."/>
            <person name="Zapparata A."/>
            <person name="Pe M.E."/>
            <person name="Sarrocco S."/>
            <person name="Vannacci G."/>
        </authorList>
    </citation>
    <scope>NUCLEOTIDE SEQUENCE [LARGE SCALE GENOMIC DNA]</scope>
    <source>
        <strain evidence="9">T6776</strain>
    </source>
</reference>
<evidence type="ECO:0000256" key="3">
    <source>
        <dbReference type="ARBA" id="ARBA00022692"/>
    </source>
</evidence>
<dbReference type="PANTHER" id="PTHR45649:SF13">
    <property type="entry name" value="THIAMINE TRANSPORTER THI9"/>
    <property type="match status" value="1"/>
</dbReference>
<comment type="caution">
    <text evidence="8">The sequence shown here is derived from an EMBL/GenBank/DDBJ whole genome shotgun (WGS) entry which is preliminary data.</text>
</comment>
<comment type="subcellular location">
    <subcellularLocation>
        <location evidence="1">Membrane</location>
        <topology evidence="1">Multi-pass membrane protein</topology>
    </subcellularLocation>
</comment>
<dbReference type="PROSITE" id="PS00218">
    <property type="entry name" value="AMINO_ACID_PERMEASE_1"/>
    <property type="match status" value="1"/>
</dbReference>
<proteinExistence type="predicted"/>
<gene>
    <name evidence="8" type="ORF">THAR02_08962</name>
</gene>
<evidence type="ECO:0000256" key="1">
    <source>
        <dbReference type="ARBA" id="ARBA00004141"/>
    </source>
</evidence>
<dbReference type="PANTHER" id="PTHR45649">
    <property type="entry name" value="AMINO-ACID PERMEASE BAT1"/>
    <property type="match status" value="1"/>
</dbReference>
<dbReference type="GO" id="GO:0016020">
    <property type="term" value="C:membrane"/>
    <property type="evidence" value="ECO:0007669"/>
    <property type="project" value="UniProtKB-SubCell"/>
</dbReference>
<sequence>MATEKRDSMTISQSHDSPSDIAPKALSNDEYQLAQLGYKQEFFRTLGLFENWAATFTTMNFISGIPMMFAFVMSTGGPEAAFANWTMVGGFSFIVSLAMAEIASALPVAGGIYYWSFYLGELGILTVTDVDFVKGAWIFFGYDASAHLAEETKEASAVVAKGMWMATLSGWLLSIPTLILILFCIQDFDGIIAATYANNWAEYLMQLIGPAGSTAILVLLWIDSTCATASAFMSAQRVTYAISRDNVLPFSRYFRKLTSTHRMPLHAAFLVAAISIAISTAVIGSSVAFSAITAMSTIATNVSYLFPIIARQTVGAAVFVPAKWNLGRASAVIATISSVWICYLFVVLLLPQVYPVTGVSFLPLSPPPAPMCPTKLTKIRRRH</sequence>
<dbReference type="OMA" id="SALMISX"/>
<dbReference type="OrthoDB" id="10054429at2759"/>
<evidence type="ECO:0000313" key="8">
    <source>
        <dbReference type="EMBL" id="KKO98924.1"/>
    </source>
</evidence>
<dbReference type="GO" id="GO:0022857">
    <property type="term" value="F:transmembrane transporter activity"/>
    <property type="evidence" value="ECO:0007669"/>
    <property type="project" value="InterPro"/>
</dbReference>
<dbReference type="Pfam" id="PF13520">
    <property type="entry name" value="AA_permease_2"/>
    <property type="match status" value="1"/>
</dbReference>
<dbReference type="InterPro" id="IPR004840">
    <property type="entry name" value="Amino_acid_permease_CS"/>
</dbReference>
<dbReference type="GO" id="GO:0006865">
    <property type="term" value="P:amino acid transport"/>
    <property type="evidence" value="ECO:0007669"/>
    <property type="project" value="InterPro"/>
</dbReference>
<evidence type="ECO:0000256" key="7">
    <source>
        <dbReference type="SAM" id="Phobius"/>
    </source>
</evidence>
<keyword evidence="5 7" id="KW-0472">Membrane</keyword>
<dbReference type="PIRSF" id="PIRSF006060">
    <property type="entry name" value="AA_transporter"/>
    <property type="match status" value="1"/>
</dbReference>
<evidence type="ECO:0000256" key="4">
    <source>
        <dbReference type="ARBA" id="ARBA00022989"/>
    </source>
</evidence>
<feature type="region of interest" description="Disordered" evidence="6">
    <location>
        <begin position="1"/>
        <end position="23"/>
    </location>
</feature>
<evidence type="ECO:0000256" key="2">
    <source>
        <dbReference type="ARBA" id="ARBA00022448"/>
    </source>
</evidence>
<evidence type="ECO:0000256" key="5">
    <source>
        <dbReference type="ARBA" id="ARBA00023136"/>
    </source>
</evidence>
<dbReference type="EMBL" id="JOKZ01000371">
    <property type="protein sequence ID" value="KKO98924.1"/>
    <property type="molecule type" value="Genomic_DNA"/>
</dbReference>